<dbReference type="InterPro" id="IPR036249">
    <property type="entry name" value="Thioredoxin-like_sf"/>
</dbReference>
<comment type="caution">
    <text evidence="4">The sequence shown here is derived from an EMBL/GenBank/DDBJ whole genome shotgun (WGS) entry which is preliminary data.</text>
</comment>
<feature type="active site" description="Nucleophile" evidence="1">
    <location>
        <position position="11"/>
    </location>
</feature>
<evidence type="ECO:0000259" key="3">
    <source>
        <dbReference type="Pfam" id="PF13192"/>
    </source>
</evidence>
<keyword evidence="2" id="KW-0676">Redox-active center</keyword>
<evidence type="ECO:0000256" key="1">
    <source>
        <dbReference type="PIRSR" id="PIRSR037031-50"/>
    </source>
</evidence>
<feature type="disulfide bond" description="Redox-active" evidence="2">
    <location>
        <begin position="11"/>
        <end position="14"/>
    </location>
</feature>
<dbReference type="Pfam" id="PF13192">
    <property type="entry name" value="Thioredoxin_3"/>
    <property type="match status" value="1"/>
</dbReference>
<evidence type="ECO:0000313" key="4">
    <source>
        <dbReference type="EMBL" id="PSW04312.1"/>
    </source>
</evidence>
<name>A0A2T3MWJ3_9GAMM</name>
<dbReference type="Proteomes" id="UP000240904">
    <property type="component" value="Unassembled WGS sequence"/>
</dbReference>
<dbReference type="RefSeq" id="WP_107283841.1">
    <property type="nucleotide sequence ID" value="NZ_PYMC01000009.1"/>
</dbReference>
<keyword evidence="5" id="KW-1185">Reference proteome</keyword>
<accession>A0A2T3MWJ3</accession>
<dbReference type="PANTHER" id="PTHR36450">
    <property type="entry name" value="THIOREDOXIN"/>
    <property type="match status" value="1"/>
</dbReference>
<dbReference type="NCBIfam" id="TIGR00412">
    <property type="entry name" value="redox_disulf_2"/>
    <property type="match status" value="1"/>
</dbReference>
<dbReference type="EMBL" id="PYMC01000009">
    <property type="protein sequence ID" value="PSW04312.1"/>
    <property type="molecule type" value="Genomic_DNA"/>
</dbReference>
<dbReference type="PANTHER" id="PTHR36450:SF1">
    <property type="entry name" value="THIOREDOXIN"/>
    <property type="match status" value="1"/>
</dbReference>
<proteinExistence type="predicted"/>
<dbReference type="PIRSF" id="PIRSF037031">
    <property type="entry name" value="Redox_disulphide_2"/>
    <property type="match status" value="1"/>
</dbReference>
<dbReference type="SUPFAM" id="SSF52833">
    <property type="entry name" value="Thioredoxin-like"/>
    <property type="match status" value="1"/>
</dbReference>
<dbReference type="InterPro" id="IPR005243">
    <property type="entry name" value="THIRX-like_proc"/>
</dbReference>
<dbReference type="AlphaFoldDB" id="A0A2T3MWJ3"/>
<reference evidence="4 5" key="1">
    <citation type="submission" date="2018-03" db="EMBL/GenBank/DDBJ databases">
        <title>Whole genome sequencing of Histamine producing bacteria.</title>
        <authorList>
            <person name="Butler K."/>
        </authorList>
    </citation>
    <scope>NUCLEOTIDE SEQUENCE [LARGE SCALE GENOMIC DNA]</scope>
    <source>
        <strain evidence="4 5">DSM 16190</strain>
    </source>
</reference>
<dbReference type="InterPro" id="IPR012336">
    <property type="entry name" value="Thioredoxin-like_fold"/>
</dbReference>
<gene>
    <name evidence="4" type="ORF">C9I89_13355</name>
</gene>
<organism evidence="4 5">
    <name type="scientific">Photobacterium lipolyticum</name>
    <dbReference type="NCBI Taxonomy" id="266810"/>
    <lineage>
        <taxon>Bacteria</taxon>
        <taxon>Pseudomonadati</taxon>
        <taxon>Pseudomonadota</taxon>
        <taxon>Gammaproteobacteria</taxon>
        <taxon>Vibrionales</taxon>
        <taxon>Vibrionaceae</taxon>
        <taxon>Photobacterium</taxon>
    </lineage>
</organism>
<sequence length="77" mass="8123">MKHVLVYGSGCKNCSITADLFTQAAASLGVEIQLEKVTNLELIMKAGVMSTPAVAIDGQLCHSGSVPDYNKVISLLK</sequence>
<evidence type="ECO:0000256" key="2">
    <source>
        <dbReference type="PIRSR" id="PIRSR037031-51"/>
    </source>
</evidence>
<feature type="domain" description="Thioredoxin-like fold" evidence="3">
    <location>
        <begin position="3"/>
        <end position="76"/>
    </location>
</feature>
<keyword evidence="2" id="KW-1015">Disulfide bond</keyword>
<feature type="active site" description="Nucleophile" evidence="1">
    <location>
        <position position="14"/>
    </location>
</feature>
<dbReference type="OrthoDB" id="9800630at2"/>
<evidence type="ECO:0000313" key="5">
    <source>
        <dbReference type="Proteomes" id="UP000240904"/>
    </source>
</evidence>
<protein>
    <submittedName>
        <fullName evidence="4">Thioredoxin family protein</fullName>
    </submittedName>
</protein>
<dbReference type="Gene3D" id="3.40.30.10">
    <property type="entry name" value="Glutaredoxin"/>
    <property type="match status" value="1"/>
</dbReference>